<comment type="caution">
    <text evidence="2">The sequence shown here is derived from an EMBL/GenBank/DDBJ whole genome shotgun (WGS) entry which is preliminary data.</text>
</comment>
<organism evidence="2 3">
    <name type="scientific">Paragonimus skrjabini miyazakii</name>
    <dbReference type="NCBI Taxonomy" id="59628"/>
    <lineage>
        <taxon>Eukaryota</taxon>
        <taxon>Metazoa</taxon>
        <taxon>Spiralia</taxon>
        <taxon>Lophotrochozoa</taxon>
        <taxon>Platyhelminthes</taxon>
        <taxon>Trematoda</taxon>
        <taxon>Digenea</taxon>
        <taxon>Plagiorchiida</taxon>
        <taxon>Troglotremata</taxon>
        <taxon>Troglotrematidae</taxon>
        <taxon>Paragonimus</taxon>
    </lineage>
</organism>
<proteinExistence type="predicted"/>
<dbReference type="EMBL" id="JTDE01021787">
    <property type="protein sequence ID" value="KAF7232467.1"/>
    <property type="molecule type" value="Genomic_DNA"/>
</dbReference>
<evidence type="ECO:0000313" key="3">
    <source>
        <dbReference type="Proteomes" id="UP000822476"/>
    </source>
</evidence>
<reference evidence="2" key="1">
    <citation type="submission" date="2019-07" db="EMBL/GenBank/DDBJ databases">
        <title>Annotation for the trematode Paragonimus miyazaki's.</title>
        <authorList>
            <person name="Choi Y.-J."/>
        </authorList>
    </citation>
    <scope>NUCLEOTIDE SEQUENCE</scope>
    <source>
        <strain evidence="2">Japan</strain>
    </source>
</reference>
<feature type="chain" id="PRO_5035755929" description="Secreted protein" evidence="1">
    <location>
        <begin position="20"/>
        <end position="73"/>
    </location>
</feature>
<dbReference type="AlphaFoldDB" id="A0A8S9YDL1"/>
<keyword evidence="1" id="KW-0732">Signal</keyword>
<name>A0A8S9YDL1_9TREM</name>
<evidence type="ECO:0000313" key="2">
    <source>
        <dbReference type="EMBL" id="KAF7232467.1"/>
    </source>
</evidence>
<feature type="signal peptide" evidence="1">
    <location>
        <begin position="1"/>
        <end position="19"/>
    </location>
</feature>
<dbReference type="Proteomes" id="UP000822476">
    <property type="component" value="Unassembled WGS sequence"/>
</dbReference>
<evidence type="ECO:0008006" key="4">
    <source>
        <dbReference type="Google" id="ProtNLM"/>
    </source>
</evidence>
<sequence length="73" mass="8153">MFVDVHVFLIVILAGLQNAERCTHRMPDHANTETLAEAIGTNEVSSFVASLILFPKSLKKKKWAKSIVSLWTV</sequence>
<protein>
    <recommendedName>
        <fullName evidence="4">Secreted protein</fullName>
    </recommendedName>
</protein>
<gene>
    <name evidence="2" type="ORF">EG68_04630</name>
</gene>
<accession>A0A8S9YDL1</accession>
<keyword evidence="3" id="KW-1185">Reference proteome</keyword>
<evidence type="ECO:0000256" key="1">
    <source>
        <dbReference type="SAM" id="SignalP"/>
    </source>
</evidence>